<dbReference type="Gene3D" id="1.10.10.200">
    <property type="match status" value="1"/>
</dbReference>
<dbReference type="Gene3D" id="3.30.420.10">
    <property type="entry name" value="Ribonuclease H-like superfamily/Ribonuclease H"/>
    <property type="match status" value="2"/>
</dbReference>
<dbReference type="InterPro" id="IPR001584">
    <property type="entry name" value="Integrase_cat-core"/>
</dbReference>
<evidence type="ECO:0000259" key="12">
    <source>
        <dbReference type="PROSITE" id="PS50994"/>
    </source>
</evidence>
<evidence type="ECO:0000256" key="1">
    <source>
        <dbReference type="ARBA" id="ARBA00012493"/>
    </source>
</evidence>
<dbReference type="InterPro" id="IPR002156">
    <property type="entry name" value="RNaseH_domain"/>
</dbReference>
<dbReference type="SUPFAM" id="SSF46919">
    <property type="entry name" value="N-terminal Zn binding domain of HIV integrase"/>
    <property type="match status" value="1"/>
</dbReference>
<organism evidence="13 14">
    <name type="scientific">Panurus biarmicus</name>
    <name type="common">Bearded tit</name>
    <dbReference type="NCBI Taxonomy" id="181101"/>
    <lineage>
        <taxon>Eukaryota</taxon>
        <taxon>Metazoa</taxon>
        <taxon>Chordata</taxon>
        <taxon>Craniata</taxon>
        <taxon>Vertebrata</taxon>
        <taxon>Euteleostomi</taxon>
        <taxon>Archelosauria</taxon>
        <taxon>Archosauria</taxon>
        <taxon>Dinosauria</taxon>
        <taxon>Saurischia</taxon>
        <taxon>Theropoda</taxon>
        <taxon>Coelurosauria</taxon>
        <taxon>Aves</taxon>
        <taxon>Neognathae</taxon>
        <taxon>Neoaves</taxon>
        <taxon>Telluraves</taxon>
        <taxon>Australaves</taxon>
        <taxon>Passeriformes</taxon>
        <taxon>Sylvioidea</taxon>
        <taxon>Sylviidae</taxon>
        <taxon>Sylviidae incertae sedis</taxon>
        <taxon>Panurus</taxon>
    </lineage>
</organism>
<dbReference type="GO" id="GO:0035613">
    <property type="term" value="F:RNA stem-loop binding"/>
    <property type="evidence" value="ECO:0007669"/>
    <property type="project" value="TreeGrafter"/>
</dbReference>
<keyword evidence="8" id="KW-0695">RNA-directed DNA polymerase</keyword>
<dbReference type="InterPro" id="IPR012337">
    <property type="entry name" value="RNaseH-like_sf"/>
</dbReference>
<dbReference type="InterPro" id="IPR017856">
    <property type="entry name" value="Integrase-like_N"/>
</dbReference>
<dbReference type="EC" id="2.7.7.49" evidence="1"/>
<dbReference type="Proteomes" id="UP000545574">
    <property type="component" value="Unassembled WGS sequence"/>
</dbReference>
<keyword evidence="6" id="KW-0255">Endonuclease</keyword>
<evidence type="ECO:0000256" key="8">
    <source>
        <dbReference type="ARBA" id="ARBA00022918"/>
    </source>
</evidence>
<keyword evidence="9" id="KW-0863">Zinc-finger</keyword>
<feature type="non-terminal residue" evidence="13">
    <location>
        <position position="1"/>
    </location>
</feature>
<evidence type="ECO:0000256" key="6">
    <source>
        <dbReference type="ARBA" id="ARBA00022759"/>
    </source>
</evidence>
<dbReference type="PANTHER" id="PTHR41694">
    <property type="entry name" value="ENDOGENOUS RETROVIRUS GROUP K MEMBER POL PROTEIN"/>
    <property type="match status" value="1"/>
</dbReference>
<dbReference type="PROSITE" id="PS50876">
    <property type="entry name" value="ZF_INTEGRASE"/>
    <property type="match status" value="1"/>
</dbReference>
<keyword evidence="5" id="KW-0479">Metal-binding</keyword>
<protein>
    <recommendedName>
        <fullName evidence="1">RNA-directed DNA polymerase</fullName>
        <ecNumber evidence="1">2.7.7.49</ecNumber>
    </recommendedName>
</protein>
<sequence length="281" mass="31381">EGSPQIPELTAVVRAFQLLQEPLNFIADSAYVANIVKRIEGSFLKEVNNKDLYHYLVCMQKKAVKMREHPFAIIHIRSHKWDIGLGEGNARADKLVSISQKGPVPMHVLAREAHTRCHQNAQGLHREFQISIEEARTIVRTCPVCSHHNGGSGLEVGVNPRGLQANATWQMDVTHVSAFGRLRYVHVTIDAFSHYIWATAQSGERAKNVERHLSSCFAVMGVPQVIKIDNGPAYASQCIAQFMQMWGVKHVTGIPNSPTGQAIVERANRTLKQYLAKYSNI</sequence>
<keyword evidence="2" id="KW-0808">Transferase</keyword>
<dbReference type="PROSITE" id="PS50879">
    <property type="entry name" value="RNASE_H_1"/>
    <property type="match status" value="1"/>
</dbReference>
<accession>A0A7K6MML9</accession>
<dbReference type="Pfam" id="PF02022">
    <property type="entry name" value="Integrase_Zn"/>
    <property type="match status" value="1"/>
</dbReference>
<feature type="domain" description="Integrase-type" evidence="10">
    <location>
        <begin position="105"/>
        <end position="146"/>
    </location>
</feature>
<name>A0A7K6MML9_PANBI</name>
<dbReference type="PROSITE" id="PS50994">
    <property type="entry name" value="INTEGRASE"/>
    <property type="match status" value="1"/>
</dbReference>
<evidence type="ECO:0000256" key="4">
    <source>
        <dbReference type="ARBA" id="ARBA00022722"/>
    </source>
</evidence>
<keyword evidence="14" id="KW-1185">Reference proteome</keyword>
<gene>
    <name evidence="13" type="primary">Ervk6_1</name>
    <name evidence="13" type="ORF">PANBIA_R08829</name>
</gene>
<evidence type="ECO:0000256" key="5">
    <source>
        <dbReference type="ARBA" id="ARBA00022723"/>
    </source>
</evidence>
<dbReference type="GO" id="GO:0004523">
    <property type="term" value="F:RNA-DNA hybrid ribonuclease activity"/>
    <property type="evidence" value="ECO:0007669"/>
    <property type="project" value="InterPro"/>
</dbReference>
<dbReference type="InterPro" id="IPR003308">
    <property type="entry name" value="Integrase_Zn-bd_dom_N"/>
</dbReference>
<evidence type="ECO:0000256" key="9">
    <source>
        <dbReference type="PROSITE-ProRule" id="PRU00450"/>
    </source>
</evidence>
<dbReference type="PANTHER" id="PTHR41694:SF3">
    <property type="entry name" value="RNA-DIRECTED DNA POLYMERASE-RELATED"/>
    <property type="match status" value="1"/>
</dbReference>
<reference evidence="13 14" key="1">
    <citation type="submission" date="2019-09" db="EMBL/GenBank/DDBJ databases">
        <title>Bird 10,000 Genomes (B10K) Project - Family phase.</title>
        <authorList>
            <person name="Zhang G."/>
        </authorList>
    </citation>
    <scope>NUCLEOTIDE SEQUENCE [LARGE SCALE GENOMIC DNA]</scope>
    <source>
        <strain evidence="13">B10K-DU-030-18</strain>
    </source>
</reference>
<dbReference type="Pfam" id="PF00075">
    <property type="entry name" value="RNase_H"/>
    <property type="match status" value="1"/>
</dbReference>
<feature type="domain" description="RNase H type-1" evidence="11">
    <location>
        <begin position="1"/>
        <end position="101"/>
    </location>
</feature>
<evidence type="ECO:0000313" key="14">
    <source>
        <dbReference type="Proteomes" id="UP000545574"/>
    </source>
</evidence>
<feature type="domain" description="Integrase catalytic" evidence="12">
    <location>
        <begin position="156"/>
        <end position="281"/>
    </location>
</feature>
<dbReference type="SUPFAM" id="SSF53098">
    <property type="entry name" value="Ribonuclease H-like"/>
    <property type="match status" value="2"/>
</dbReference>
<dbReference type="GO" id="GO:0003964">
    <property type="term" value="F:RNA-directed DNA polymerase activity"/>
    <property type="evidence" value="ECO:0007669"/>
    <property type="project" value="UniProtKB-KW"/>
</dbReference>
<proteinExistence type="predicted"/>
<keyword evidence="4" id="KW-0540">Nuclease</keyword>
<evidence type="ECO:0000256" key="2">
    <source>
        <dbReference type="ARBA" id="ARBA00022679"/>
    </source>
</evidence>
<keyword evidence="3" id="KW-0548">Nucleotidyltransferase</keyword>
<evidence type="ECO:0000259" key="10">
    <source>
        <dbReference type="PROSITE" id="PS50876"/>
    </source>
</evidence>
<dbReference type="AlphaFoldDB" id="A0A7K6MML9"/>
<feature type="non-terminal residue" evidence="13">
    <location>
        <position position="281"/>
    </location>
</feature>
<dbReference type="GO" id="GO:0015074">
    <property type="term" value="P:DNA integration"/>
    <property type="evidence" value="ECO:0007669"/>
    <property type="project" value="InterPro"/>
</dbReference>
<keyword evidence="9" id="KW-0862">Zinc</keyword>
<dbReference type="EMBL" id="VZRT01002124">
    <property type="protein sequence ID" value="NWW37969.1"/>
    <property type="molecule type" value="Genomic_DNA"/>
</dbReference>
<evidence type="ECO:0000256" key="3">
    <source>
        <dbReference type="ARBA" id="ARBA00022695"/>
    </source>
</evidence>
<evidence type="ECO:0000259" key="11">
    <source>
        <dbReference type="PROSITE" id="PS50879"/>
    </source>
</evidence>
<dbReference type="InterPro" id="IPR036397">
    <property type="entry name" value="RNaseH_sf"/>
</dbReference>
<evidence type="ECO:0000313" key="13">
    <source>
        <dbReference type="EMBL" id="NWW37969.1"/>
    </source>
</evidence>
<evidence type="ECO:0000256" key="7">
    <source>
        <dbReference type="ARBA" id="ARBA00022801"/>
    </source>
</evidence>
<keyword evidence="7" id="KW-0378">Hydrolase</keyword>
<dbReference type="Pfam" id="PF00665">
    <property type="entry name" value="rve"/>
    <property type="match status" value="1"/>
</dbReference>
<dbReference type="GO" id="GO:0008270">
    <property type="term" value="F:zinc ion binding"/>
    <property type="evidence" value="ECO:0007669"/>
    <property type="project" value="UniProtKB-KW"/>
</dbReference>
<comment type="caution">
    <text evidence="13">The sequence shown here is derived from an EMBL/GenBank/DDBJ whole genome shotgun (WGS) entry which is preliminary data.</text>
</comment>